<comment type="subcellular location">
    <subcellularLocation>
        <location evidence="1">Cell membrane</location>
        <topology evidence="1">Multi-pass membrane protein</topology>
    </subcellularLocation>
</comment>
<dbReference type="STRING" id="525367.HMPREF0556_10224"/>
<gene>
    <name evidence="7" type="primary">lrgA</name>
    <name evidence="7" type="ORF">HMPREF0556_10224</name>
</gene>
<dbReference type="eggNOG" id="COG1380">
    <property type="taxonomic scope" value="Bacteria"/>
</dbReference>
<keyword evidence="5 6" id="KW-0472">Membrane</keyword>
<dbReference type="RefSeq" id="WP_003756642.1">
    <property type="nucleotide sequence ID" value="NZ_GL538352.1"/>
</dbReference>
<dbReference type="PANTHER" id="PTHR33931">
    <property type="entry name" value="HOLIN-LIKE PROTEIN CIDA-RELATED"/>
    <property type="match status" value="1"/>
</dbReference>
<keyword evidence="3 6" id="KW-0812">Transmembrane</keyword>
<evidence type="ECO:0000256" key="5">
    <source>
        <dbReference type="ARBA" id="ARBA00023136"/>
    </source>
</evidence>
<sequence>MIKKYQATFLLGVKMVAQFAILIIFYELGNGVQWLTHISIPGSLIGLILLFVCLCLRIIPAHWVGSGSSFLLSVMPILFVPVVVGLINYGPLFLHHGIFILLELIISSMIIFFTAGWFTQLAVKFFYKRNHGKEGLE</sequence>
<dbReference type="InterPro" id="IPR005538">
    <property type="entry name" value="LrgA/CidA"/>
</dbReference>
<reference evidence="7" key="1">
    <citation type="submission" date="2010-06" db="EMBL/GenBank/DDBJ databases">
        <authorList>
            <person name="Muzny D."/>
            <person name="Qin X."/>
            <person name="Buhay C."/>
            <person name="Dugan-Rocha S."/>
            <person name="Ding Y."/>
            <person name="Chen G."/>
            <person name="Hawes A."/>
            <person name="Holder M."/>
            <person name="Jhangiani S."/>
            <person name="Johnson A."/>
            <person name="Khan Z."/>
            <person name="Li Z."/>
            <person name="Liu W."/>
            <person name="Liu X."/>
            <person name="Perez L."/>
            <person name="Shen H."/>
            <person name="Wang Q."/>
            <person name="Watt J."/>
            <person name="Xi L."/>
            <person name="Xin Y."/>
            <person name="Zhou J."/>
            <person name="Deng J."/>
            <person name="Jiang H."/>
            <person name="Liu Y."/>
            <person name="Qu J."/>
            <person name="Song X.-Z."/>
            <person name="Zhang L."/>
            <person name="Villasana D."/>
            <person name="Johnson A."/>
            <person name="Liu J."/>
            <person name="Liyanage D."/>
            <person name="Lorensuhewa L."/>
            <person name="Robinson T."/>
            <person name="Song A."/>
            <person name="Song B.-B."/>
            <person name="Dinh H."/>
            <person name="Thornton R."/>
            <person name="Coyle M."/>
            <person name="Francisco L."/>
            <person name="Jackson L."/>
            <person name="Javaid M."/>
            <person name="Korchina V."/>
            <person name="Kovar C."/>
            <person name="Mata R."/>
            <person name="Mathew T."/>
            <person name="Ngo R."/>
            <person name="Nguyen L."/>
            <person name="Nguyen N."/>
            <person name="Okwuonu G."/>
            <person name="Ongeri F."/>
            <person name="Pham C."/>
            <person name="Simmons D."/>
            <person name="Wilczek-Boney K."/>
            <person name="Hale W."/>
            <person name="Jakkamsetti A."/>
            <person name="Pham P."/>
            <person name="Ruth R."/>
            <person name="San Lucas F."/>
            <person name="Warren J."/>
            <person name="Zhang J."/>
            <person name="Zhao Z."/>
            <person name="Zhou C."/>
            <person name="Zhu D."/>
            <person name="Lee S."/>
            <person name="Bess C."/>
            <person name="Blankenburg K."/>
            <person name="Forbes L."/>
            <person name="Fu Q."/>
            <person name="Gubbala S."/>
            <person name="Hirani K."/>
            <person name="Jayaseelan J.C."/>
            <person name="Lara F."/>
            <person name="Munidasa M."/>
            <person name="Palculict T."/>
            <person name="Patil S."/>
            <person name="Pu L.-L."/>
            <person name="Saada N."/>
            <person name="Tang L."/>
            <person name="Weissenberger G."/>
            <person name="Zhu Y."/>
            <person name="Hemphill L."/>
            <person name="Shang Y."/>
            <person name="Youmans B."/>
            <person name="Ayvaz T."/>
            <person name="Ross M."/>
            <person name="Santibanez J."/>
            <person name="Aqrawi P."/>
            <person name="Gross S."/>
            <person name="Joshi V."/>
            <person name="Fowler G."/>
            <person name="Nazareth L."/>
            <person name="Reid J."/>
            <person name="Worley K."/>
            <person name="Petrosino J."/>
            <person name="Highlander S."/>
            <person name="Gibbs R."/>
        </authorList>
    </citation>
    <scope>NUCLEOTIDE SEQUENCE [LARGE SCALE GENOMIC DNA]</scope>
    <source>
        <strain evidence="7">DSM 20601</strain>
    </source>
</reference>
<feature type="transmembrane region" description="Helical" evidence="6">
    <location>
        <begin position="71"/>
        <end position="92"/>
    </location>
</feature>
<feature type="transmembrane region" description="Helical" evidence="6">
    <location>
        <begin position="7"/>
        <end position="26"/>
    </location>
</feature>
<keyword evidence="2" id="KW-1003">Cell membrane</keyword>
<organism evidence="7 8">
    <name type="scientific">Listeria grayi DSM 20601</name>
    <dbReference type="NCBI Taxonomy" id="525367"/>
    <lineage>
        <taxon>Bacteria</taxon>
        <taxon>Bacillati</taxon>
        <taxon>Bacillota</taxon>
        <taxon>Bacilli</taxon>
        <taxon>Bacillales</taxon>
        <taxon>Listeriaceae</taxon>
        <taxon>Listeria</taxon>
    </lineage>
</organism>
<feature type="transmembrane region" description="Helical" evidence="6">
    <location>
        <begin position="38"/>
        <end position="59"/>
    </location>
</feature>
<evidence type="ECO:0000256" key="6">
    <source>
        <dbReference type="SAM" id="Phobius"/>
    </source>
</evidence>
<dbReference type="HOGENOM" id="CLU_113736_3_2_9"/>
<evidence type="ECO:0000313" key="7">
    <source>
        <dbReference type="EMBL" id="EFI85025.1"/>
    </source>
</evidence>
<dbReference type="Proteomes" id="UP000010119">
    <property type="component" value="Unassembled WGS sequence"/>
</dbReference>
<keyword evidence="8" id="KW-1185">Reference proteome</keyword>
<dbReference type="EMBL" id="ACCR02000002">
    <property type="protein sequence ID" value="EFI85025.1"/>
    <property type="molecule type" value="Genomic_DNA"/>
</dbReference>
<evidence type="ECO:0000256" key="2">
    <source>
        <dbReference type="ARBA" id="ARBA00022475"/>
    </source>
</evidence>
<accession>D7UUU9</accession>
<dbReference type="AlphaFoldDB" id="D7UUU9"/>
<comment type="caution">
    <text evidence="7">The sequence shown here is derived from an EMBL/GenBank/DDBJ whole genome shotgun (WGS) entry which is preliminary data.</text>
</comment>
<proteinExistence type="predicted"/>
<evidence type="ECO:0000313" key="8">
    <source>
        <dbReference type="Proteomes" id="UP000010119"/>
    </source>
</evidence>
<feature type="transmembrane region" description="Helical" evidence="6">
    <location>
        <begin position="98"/>
        <end position="123"/>
    </location>
</feature>
<dbReference type="PANTHER" id="PTHR33931:SF2">
    <property type="entry name" value="HOLIN-LIKE PROTEIN CIDA"/>
    <property type="match status" value="1"/>
</dbReference>
<evidence type="ECO:0000256" key="4">
    <source>
        <dbReference type="ARBA" id="ARBA00022989"/>
    </source>
</evidence>
<protein>
    <submittedName>
        <fullName evidence="7">LrgA family protein</fullName>
    </submittedName>
</protein>
<dbReference type="GO" id="GO:0005886">
    <property type="term" value="C:plasma membrane"/>
    <property type="evidence" value="ECO:0007669"/>
    <property type="project" value="UniProtKB-SubCell"/>
</dbReference>
<name>D7UUU9_LISGR</name>
<evidence type="ECO:0000256" key="1">
    <source>
        <dbReference type="ARBA" id="ARBA00004651"/>
    </source>
</evidence>
<evidence type="ECO:0000256" key="3">
    <source>
        <dbReference type="ARBA" id="ARBA00022692"/>
    </source>
</evidence>
<dbReference type="Pfam" id="PF03788">
    <property type="entry name" value="LrgA"/>
    <property type="match status" value="1"/>
</dbReference>
<keyword evidence="4 6" id="KW-1133">Transmembrane helix</keyword>